<feature type="domain" description="Retrotransposon gag" evidence="3">
    <location>
        <begin position="87"/>
        <end position="179"/>
    </location>
</feature>
<organism evidence="4 5">
    <name type="scientific">Trifolium pratense</name>
    <name type="common">Red clover</name>
    <dbReference type="NCBI Taxonomy" id="57577"/>
    <lineage>
        <taxon>Eukaryota</taxon>
        <taxon>Viridiplantae</taxon>
        <taxon>Streptophyta</taxon>
        <taxon>Embryophyta</taxon>
        <taxon>Tracheophyta</taxon>
        <taxon>Spermatophyta</taxon>
        <taxon>Magnoliopsida</taxon>
        <taxon>eudicotyledons</taxon>
        <taxon>Gunneridae</taxon>
        <taxon>Pentapetalae</taxon>
        <taxon>rosids</taxon>
        <taxon>fabids</taxon>
        <taxon>Fabales</taxon>
        <taxon>Fabaceae</taxon>
        <taxon>Papilionoideae</taxon>
        <taxon>50 kb inversion clade</taxon>
        <taxon>NPAAA clade</taxon>
        <taxon>Hologalegina</taxon>
        <taxon>IRL clade</taxon>
        <taxon>Trifolieae</taxon>
        <taxon>Trifolium</taxon>
    </lineage>
</organism>
<dbReference type="InterPro" id="IPR005162">
    <property type="entry name" value="Retrotrans_gag_dom"/>
</dbReference>
<keyword evidence="1" id="KW-0175">Coiled coil</keyword>
<feature type="compositionally biased region" description="Basic and acidic residues" evidence="2">
    <location>
        <begin position="316"/>
        <end position="331"/>
    </location>
</feature>
<protein>
    <recommendedName>
        <fullName evidence="3">Retrotransposon gag domain-containing protein</fullName>
    </recommendedName>
</protein>
<evidence type="ECO:0000259" key="3">
    <source>
        <dbReference type="Pfam" id="PF03732"/>
    </source>
</evidence>
<comment type="caution">
    <text evidence="4">The sequence shown here is derived from an EMBL/GenBank/DDBJ whole genome shotgun (WGS) entry which is preliminary data.</text>
</comment>
<dbReference type="PANTHER" id="PTHR33067">
    <property type="entry name" value="RNA-DIRECTED DNA POLYMERASE-RELATED"/>
    <property type="match status" value="1"/>
</dbReference>
<evidence type="ECO:0000313" key="4">
    <source>
        <dbReference type="EMBL" id="PNY13506.1"/>
    </source>
</evidence>
<accession>A0A2K3PDY6</accession>
<dbReference type="InterPro" id="IPR021109">
    <property type="entry name" value="Peptidase_aspartic_dom_sf"/>
</dbReference>
<feature type="compositionally biased region" description="Acidic residues" evidence="2">
    <location>
        <begin position="335"/>
        <end position="345"/>
    </location>
</feature>
<dbReference type="SUPFAM" id="SSF56672">
    <property type="entry name" value="DNA/RNA polymerases"/>
    <property type="match status" value="1"/>
</dbReference>
<gene>
    <name evidence="4" type="ORF">L195_g010162</name>
</gene>
<dbReference type="Pfam" id="PF03732">
    <property type="entry name" value="Retrotrans_gag"/>
    <property type="match status" value="1"/>
</dbReference>
<dbReference type="SUPFAM" id="SSF50630">
    <property type="entry name" value="Acid proteases"/>
    <property type="match status" value="1"/>
</dbReference>
<evidence type="ECO:0000313" key="5">
    <source>
        <dbReference type="Proteomes" id="UP000236291"/>
    </source>
</evidence>
<dbReference type="InterPro" id="IPR043502">
    <property type="entry name" value="DNA/RNA_pol_sf"/>
</dbReference>
<feature type="coiled-coil region" evidence="1">
    <location>
        <begin position="207"/>
        <end position="253"/>
    </location>
</feature>
<dbReference type="Proteomes" id="UP000236291">
    <property type="component" value="Unassembled WGS sequence"/>
</dbReference>
<dbReference type="CDD" id="cd00303">
    <property type="entry name" value="retropepsin_like"/>
    <property type="match status" value="1"/>
</dbReference>
<dbReference type="Gene3D" id="3.10.10.10">
    <property type="entry name" value="HIV Type 1 Reverse Transcriptase, subunit A, domain 1"/>
    <property type="match status" value="1"/>
</dbReference>
<dbReference type="EMBL" id="ASHM01006120">
    <property type="protein sequence ID" value="PNY13506.1"/>
    <property type="molecule type" value="Genomic_DNA"/>
</dbReference>
<evidence type="ECO:0000256" key="1">
    <source>
        <dbReference type="SAM" id="Coils"/>
    </source>
</evidence>
<evidence type="ECO:0000256" key="2">
    <source>
        <dbReference type="SAM" id="MobiDB-lite"/>
    </source>
</evidence>
<dbReference type="AlphaFoldDB" id="A0A2K3PDY6"/>
<reference evidence="4 5" key="2">
    <citation type="journal article" date="2017" name="Front. Plant Sci.">
        <title>Gene Classification and Mining of Molecular Markers Useful in Red Clover (Trifolium pratense) Breeding.</title>
        <authorList>
            <person name="Istvanek J."/>
            <person name="Dluhosova J."/>
            <person name="Dluhos P."/>
            <person name="Patkova L."/>
            <person name="Nedelnik J."/>
            <person name="Repkova J."/>
        </authorList>
    </citation>
    <scope>NUCLEOTIDE SEQUENCE [LARGE SCALE GENOMIC DNA]</scope>
    <source>
        <strain evidence="5">cv. Tatra</strain>
        <tissue evidence="4">Young leaves</tissue>
    </source>
</reference>
<reference evidence="4 5" key="1">
    <citation type="journal article" date="2014" name="Am. J. Bot.">
        <title>Genome assembly and annotation for red clover (Trifolium pratense; Fabaceae).</title>
        <authorList>
            <person name="Istvanek J."/>
            <person name="Jaros M."/>
            <person name="Krenek A."/>
            <person name="Repkova J."/>
        </authorList>
    </citation>
    <scope>NUCLEOTIDE SEQUENCE [LARGE SCALE GENOMIC DNA]</scope>
    <source>
        <strain evidence="5">cv. Tatra</strain>
        <tissue evidence="4">Young leaves</tissue>
    </source>
</reference>
<sequence length="791" mass="91399">MAGENSTRNVMGNYFKKTDTEEVTLGFQPANPTTLEVKTVVMNELRNNQFKGDSSQDPWEHLVKFNEICALQKRPEHTTDDQKKLFMFAYSLTQQAKDWLYCLPTKTIQTWKELEGKFLDRFFTEDQFKERKAELMNFQQHKKECLYQSHERFKLLKRRCPNHQICAAELMYIFINGMKQKQRMFLDASAGGTIQNKTPAEVEELIEKMCENKYNKMEDEEETLQDQLEERKRKEHIEKINKLQREEDSKKQQESYTTQITNLESVIVQLAKNMGEHIQSSNAQIQHLINQVSDLKDEQCKAIELRNRLVDITERPKKSKKAKDNGTDHSQQEVPAEEAVTEEEREPGTEPEVRIEINQPVFDNNQTPSQSTPILNTRLPEIFAPYPTKDGKKEKEKVQNRQFEGYLKQMEINIPLGDMLRISPPFHKYVKNVVAGKIKLQDKENIELTAECSAIFQKTLPRKCKDPGSFTISCTIGGVEIGRALCDLGASVNLMPLSIMKKLNCGEAKPTRMTLILADRTRVYPHGILEDVLVRVDDTIFPADFVIMDIEEDDEAPILLGRPFLTTFKALIDMETREIKFRVDGNEVTFNINNMVPQKKEKPECYKVDIVETLVKEQLETPAPGIQRAILQSLKAEEEGMEEETNLSVRWLNREAHCKYPQKYKPLEFDPNEKPKPLELKELPPYLKYIFLGEGKTKPAIISNSLPPEREERLIKMEEEYKPVVQPQRRLNPVMNEVVRKEVNKLLAAGMIYPISDSPWVSPVHVVPKKGGITVMKNEKNELIPTRNVTG</sequence>
<feature type="region of interest" description="Disordered" evidence="2">
    <location>
        <begin position="316"/>
        <end position="351"/>
    </location>
</feature>
<proteinExistence type="predicted"/>
<name>A0A2K3PDY6_TRIPR</name>
<dbReference type="Gene3D" id="2.40.70.10">
    <property type="entry name" value="Acid Proteases"/>
    <property type="match status" value="1"/>
</dbReference>
<dbReference type="PANTHER" id="PTHR33067:SF39">
    <property type="entry name" value="TRANSCRIPTION FACTOR INTERACTOR AND REGULATOR CCHC(ZN) FAMILY"/>
    <property type="match status" value="1"/>
</dbReference>
<feature type="coiled-coil region" evidence="1">
    <location>
        <begin position="278"/>
        <end position="315"/>
    </location>
</feature>